<dbReference type="SUPFAM" id="SSF53098">
    <property type="entry name" value="Ribonuclease H-like"/>
    <property type="match status" value="1"/>
</dbReference>
<reference evidence="3" key="1">
    <citation type="submission" date="2025-08" db="UniProtKB">
        <authorList>
            <consortium name="RefSeq"/>
        </authorList>
    </citation>
    <scope>IDENTIFICATION</scope>
    <source>
        <tissue evidence="3">Whole larval tissue</tissue>
    </source>
</reference>
<accession>A0A9R0DSW4</accession>
<dbReference type="GO" id="GO:0046983">
    <property type="term" value="F:protein dimerization activity"/>
    <property type="evidence" value="ECO:0007669"/>
    <property type="project" value="InterPro"/>
</dbReference>
<dbReference type="GeneID" id="118277417"/>
<name>A0A9R0DSW4_SPOFR</name>
<protein>
    <submittedName>
        <fullName evidence="3">SCAN domain-containing protein 3</fullName>
    </submittedName>
</protein>
<feature type="domain" description="HAT C-terminal dimerisation" evidence="1">
    <location>
        <begin position="514"/>
        <end position="579"/>
    </location>
</feature>
<dbReference type="InterPro" id="IPR008906">
    <property type="entry name" value="HATC_C_dom"/>
</dbReference>
<dbReference type="RefSeq" id="XP_050552256.1">
    <property type="nucleotide sequence ID" value="XM_050696299.1"/>
</dbReference>
<dbReference type="AlphaFoldDB" id="A0A9R0DSW4"/>
<dbReference type="PANTHER" id="PTHR45913">
    <property type="entry name" value="EPM2A-INTERACTING PROTEIN 1"/>
    <property type="match status" value="1"/>
</dbReference>
<evidence type="ECO:0000259" key="1">
    <source>
        <dbReference type="Pfam" id="PF05699"/>
    </source>
</evidence>
<dbReference type="Pfam" id="PF05699">
    <property type="entry name" value="Dimer_Tnp_hAT"/>
    <property type="match status" value="1"/>
</dbReference>
<organism evidence="2 3">
    <name type="scientific">Spodoptera frugiperda</name>
    <name type="common">Fall armyworm</name>
    <dbReference type="NCBI Taxonomy" id="7108"/>
    <lineage>
        <taxon>Eukaryota</taxon>
        <taxon>Metazoa</taxon>
        <taxon>Ecdysozoa</taxon>
        <taxon>Arthropoda</taxon>
        <taxon>Hexapoda</taxon>
        <taxon>Insecta</taxon>
        <taxon>Pterygota</taxon>
        <taxon>Neoptera</taxon>
        <taxon>Endopterygota</taxon>
        <taxon>Lepidoptera</taxon>
        <taxon>Glossata</taxon>
        <taxon>Ditrysia</taxon>
        <taxon>Noctuoidea</taxon>
        <taxon>Noctuidae</taxon>
        <taxon>Amphipyrinae</taxon>
        <taxon>Spodoptera</taxon>
    </lineage>
</organism>
<gene>
    <name evidence="3" type="primary">LOC118277417</name>
</gene>
<dbReference type="OrthoDB" id="1101576at2759"/>
<proteinExistence type="predicted"/>
<evidence type="ECO:0000313" key="3">
    <source>
        <dbReference type="RefSeq" id="XP_050552256.1"/>
    </source>
</evidence>
<evidence type="ECO:0000313" key="2">
    <source>
        <dbReference type="Proteomes" id="UP000829999"/>
    </source>
</evidence>
<keyword evidence="2" id="KW-1185">Reference proteome</keyword>
<sequence>MPPKRKYDDNYIKLGFTSIEVNGETRPQCVLCAVVLSNEALKPNKLERHMKTVHPKFCDRPREFFEGKLANLKKMKIGPSGTSYATSEKTLSASFEVSKLIAKSKKAHTIGESLIKPCMLKVAEELLGAEAVKKIREIPLSNDTVKSRILKMSNDIEDQVIDKIKNSPYFALQCDESTDVSQCCQLLVFIRFLEDDNKFIEELLFSQELETTSQGADVMHAISQYIEKHGLMWERLAGLCTDGAPAMLGSRSGLATLVKTKNPSAITTHCVIHRQALAAKTLPEYFTLALKTAIKVVNYIKKSALNTRLFKQLCSDMNSEHETLLFHTEVRWLSKGNMLARLYELREEVKIFLTNKENKELLDQFCDPKYEIRFAYLVDFFAQINKLNLQLQGSGNLKLQGMSNIFAYEDKIRAFIAKIELWTNKVEKNNFSAFDTLNQIINRQGADIKEEIQKNIMLHLTTLKSEFNRYFPECEDKSIQKLIRNPFIVNVSEVADEIQEEVIELQHDTNLKDTFESGVNIEDFWTQKALSFPKVRDIAIRYLTLFSSTYLCEQGFSTLLIIKNKHRNRLDASADMRLAISNTEPRIQKLVKNMQPQKSH</sequence>
<dbReference type="InterPro" id="IPR012337">
    <property type="entry name" value="RNaseH-like_sf"/>
</dbReference>
<dbReference type="Proteomes" id="UP000829999">
    <property type="component" value="Chromosome 10"/>
</dbReference>
<dbReference type="PANTHER" id="PTHR45913:SF19">
    <property type="entry name" value="LOW QUALITY PROTEIN: ZINC FINGER BED DOMAIN-CONTAINING PROTEIN 5-LIKE"/>
    <property type="match status" value="1"/>
</dbReference>